<protein>
    <recommendedName>
        <fullName evidence="3">DUF4283 domain-containing protein</fullName>
    </recommendedName>
</protein>
<dbReference type="AlphaFoldDB" id="A0A3L6D889"/>
<proteinExistence type="predicted"/>
<name>A0A3L6D889_MAIZE</name>
<reference evidence="1 2" key="1">
    <citation type="journal article" date="2018" name="Nat. Genet.">
        <title>Extensive intraspecific gene order and gene structural variations between Mo17 and other maize genomes.</title>
        <authorList>
            <person name="Sun S."/>
            <person name="Zhou Y."/>
            <person name="Chen J."/>
            <person name="Shi J."/>
            <person name="Zhao H."/>
            <person name="Zhao H."/>
            <person name="Song W."/>
            <person name="Zhang M."/>
            <person name="Cui Y."/>
            <person name="Dong X."/>
            <person name="Liu H."/>
            <person name="Ma X."/>
            <person name="Jiao Y."/>
            <person name="Wang B."/>
            <person name="Wei X."/>
            <person name="Stein J.C."/>
            <person name="Glaubitz J.C."/>
            <person name="Lu F."/>
            <person name="Yu G."/>
            <person name="Liang C."/>
            <person name="Fengler K."/>
            <person name="Li B."/>
            <person name="Rafalski A."/>
            <person name="Schnable P.S."/>
            <person name="Ware D.H."/>
            <person name="Buckler E.S."/>
            <person name="Lai J."/>
        </authorList>
    </citation>
    <scope>NUCLEOTIDE SEQUENCE [LARGE SCALE GENOMIC DNA]</scope>
    <source>
        <strain evidence="2">cv. Missouri 17</strain>
        <tissue evidence="1">Seedling</tissue>
    </source>
</reference>
<evidence type="ECO:0000313" key="2">
    <source>
        <dbReference type="Proteomes" id="UP000251960"/>
    </source>
</evidence>
<evidence type="ECO:0000313" key="1">
    <source>
        <dbReference type="EMBL" id="PWZ04774.1"/>
    </source>
</evidence>
<accession>A0A3L6D889</accession>
<dbReference type="EMBL" id="NCVQ01000010">
    <property type="protein sequence ID" value="PWZ04774.1"/>
    <property type="molecule type" value="Genomic_DNA"/>
</dbReference>
<dbReference type="Proteomes" id="UP000251960">
    <property type="component" value="Chromosome 9"/>
</dbReference>
<dbReference type="PANTHER" id="PTHR33170">
    <property type="entry name" value="DUF4283 DOMAIN-CONTAINING PROTEIN-RELATED"/>
    <property type="match status" value="1"/>
</dbReference>
<comment type="caution">
    <text evidence="1">The sequence shown here is derived from an EMBL/GenBank/DDBJ whole genome shotgun (WGS) entry which is preliminary data.</text>
</comment>
<sequence length="142" mass="16100">MQFPSQERLDEMMSFPELKMKMSGAKIAVVPWSSRAKPKSRLHTAWIVAENVPEELQNYQSICEIGSMIGAVEEVDLMSLDSEDIVRFKVHIKSVATIPPVVEVAVKPFYMTSISELNPLVMKDGMMKQLIWVRELRSISMG</sequence>
<organism evidence="1 2">
    <name type="scientific">Zea mays</name>
    <name type="common">Maize</name>
    <dbReference type="NCBI Taxonomy" id="4577"/>
    <lineage>
        <taxon>Eukaryota</taxon>
        <taxon>Viridiplantae</taxon>
        <taxon>Streptophyta</taxon>
        <taxon>Embryophyta</taxon>
        <taxon>Tracheophyta</taxon>
        <taxon>Spermatophyta</taxon>
        <taxon>Magnoliopsida</taxon>
        <taxon>Liliopsida</taxon>
        <taxon>Poales</taxon>
        <taxon>Poaceae</taxon>
        <taxon>PACMAD clade</taxon>
        <taxon>Panicoideae</taxon>
        <taxon>Andropogonodae</taxon>
        <taxon>Andropogoneae</taxon>
        <taxon>Tripsacinae</taxon>
        <taxon>Zea</taxon>
    </lineage>
</organism>
<gene>
    <name evidence="1" type="ORF">Zm00014a_024870</name>
</gene>
<evidence type="ECO:0008006" key="3">
    <source>
        <dbReference type="Google" id="ProtNLM"/>
    </source>
</evidence>
<dbReference type="PANTHER" id="PTHR33170:SF34">
    <property type="entry name" value="OS05G0102200 PROTEIN"/>
    <property type="match status" value="1"/>
</dbReference>